<comment type="caution">
    <text evidence="2">The sequence shown here is derived from an EMBL/GenBank/DDBJ whole genome shotgun (WGS) entry which is preliminary data.</text>
</comment>
<evidence type="ECO:0000259" key="1">
    <source>
        <dbReference type="Pfam" id="PF10137"/>
    </source>
</evidence>
<dbReference type="RefSeq" id="WP_339970202.1">
    <property type="nucleotide sequence ID" value="NZ_JAWMWG010000001.1"/>
</dbReference>
<dbReference type="EMBL" id="JAWMWG010000001">
    <property type="protein sequence ID" value="MEJ6348739.1"/>
    <property type="molecule type" value="Genomic_DNA"/>
</dbReference>
<accession>A0ABU8SHC8</accession>
<evidence type="ECO:0000313" key="2">
    <source>
        <dbReference type="EMBL" id="MEJ6348739.1"/>
    </source>
</evidence>
<dbReference type="Proteomes" id="UP001377804">
    <property type="component" value="Unassembled WGS sequence"/>
</dbReference>
<dbReference type="InterPro" id="IPR019302">
    <property type="entry name" value="CAP12/PCTIR_TIR_dom"/>
</dbReference>
<feature type="domain" description="CD-NTase-associated protein 12/Pycsar effector protein TIR" evidence="1">
    <location>
        <begin position="149"/>
        <end position="266"/>
    </location>
</feature>
<sequence length="291" mass="33691">MYSKNLIKVQLEMLKDSFPTYSNNEHIFKMCKNLYEGIKDGNLEFDVFEQYCKNIIKWYTKNLESVSSDPLKADYDTHYNNINNLRKMLIDAQKNKVKFNNKYSESKQKSTHYNDINDLKKISINNQKSKVGISNKYIEGKEKSLSREIFLVHGHDNDLKSEVARFLEKLSLKPIILHEQANAGQTIIEKIEKYSDVGYGIVLYTPCDLGNSREKAEDNELNERARQNVVFEHGYLTAKLGRKNVAVICKGDLELPNDISGYVYLEDKNFEYGLVKELTSVGYNIDINQIL</sequence>
<evidence type="ECO:0000313" key="3">
    <source>
        <dbReference type="Proteomes" id="UP001377804"/>
    </source>
</evidence>
<reference evidence="2 3" key="1">
    <citation type="submission" date="2023-10" db="EMBL/GenBank/DDBJ databases">
        <title>Holzapfeliella saturejae sp. nov. isolated from Satureja montana flowers.</title>
        <authorList>
            <person name="Alcantara C."/>
            <person name="Zuniga M."/>
            <person name="Landete J.M."/>
            <person name="Monedero V."/>
        </authorList>
    </citation>
    <scope>NUCLEOTIDE SEQUENCE [LARGE SCALE GENOMIC DNA]</scope>
    <source>
        <strain evidence="2 3">He02</strain>
    </source>
</reference>
<organism evidence="2 3">
    <name type="scientific">Holzapfeliella saturejae</name>
    <dbReference type="NCBI Taxonomy" id="3082953"/>
    <lineage>
        <taxon>Bacteria</taxon>
        <taxon>Bacillati</taxon>
        <taxon>Bacillota</taxon>
        <taxon>Bacilli</taxon>
        <taxon>Lactobacillales</taxon>
        <taxon>Lactobacillaceae</taxon>
        <taxon>Holzapfeliella</taxon>
    </lineage>
</organism>
<proteinExistence type="predicted"/>
<protein>
    <submittedName>
        <fullName evidence="2">Nucleotide-binding protein</fullName>
    </submittedName>
</protein>
<dbReference type="Pfam" id="PF10137">
    <property type="entry name" value="CAP12-PCTIR_TIR"/>
    <property type="match status" value="1"/>
</dbReference>
<keyword evidence="3" id="KW-1185">Reference proteome</keyword>
<name>A0ABU8SHC8_9LACO</name>
<gene>
    <name evidence="2" type="ORF">R4Y45_05825</name>
</gene>